<dbReference type="InterPro" id="IPR003741">
    <property type="entry name" value="LUD_dom"/>
</dbReference>
<dbReference type="PANTHER" id="PTHR43682:SF1">
    <property type="entry name" value="LACTATE UTILIZATION PROTEIN C"/>
    <property type="match status" value="1"/>
</dbReference>
<evidence type="ECO:0000259" key="1">
    <source>
        <dbReference type="Pfam" id="PF02589"/>
    </source>
</evidence>
<comment type="caution">
    <text evidence="2">The sequence shown here is derived from an EMBL/GenBank/DDBJ whole genome shotgun (WGS) entry which is preliminary data.</text>
</comment>
<dbReference type="RefSeq" id="WP_394306983.1">
    <property type="nucleotide sequence ID" value="NZ_JASKMA010000005.1"/>
</dbReference>
<gene>
    <name evidence="2" type="ORF">QNO04_07825</name>
</gene>
<sequence>MSSRDRILGRVRRALADVGRGEDAPVERDYLREHGERTVEETVELLAENLADYRAVVHRTDAGALPDVVAELLAARGASTVLVPPGLDEGWVAAAQVTRVPDEAGSTPHELDAVDSVVTACAVAVAETGTIVLDGSPDQGRRRISLIPDHHICVVRVPDQVVGSVPQALERLDPARPLTWISGPSATSDIELDRVEGVHGPRTLEVVLVR</sequence>
<dbReference type="InterPro" id="IPR024185">
    <property type="entry name" value="FTHF_cligase-like_sf"/>
</dbReference>
<dbReference type="Proteomes" id="UP001249760">
    <property type="component" value="Unassembled WGS sequence"/>
</dbReference>
<organism evidence="2 3">
    <name type="scientific">Streptomyces lusitanus</name>
    <dbReference type="NCBI Taxonomy" id="68232"/>
    <lineage>
        <taxon>Bacteria</taxon>
        <taxon>Bacillati</taxon>
        <taxon>Actinomycetota</taxon>
        <taxon>Actinomycetes</taxon>
        <taxon>Kitasatosporales</taxon>
        <taxon>Streptomycetaceae</taxon>
        <taxon>Streptomyces</taxon>
    </lineage>
</organism>
<dbReference type="InterPro" id="IPR037171">
    <property type="entry name" value="NagB/RpiA_transferase-like"/>
</dbReference>
<dbReference type="PANTHER" id="PTHR43682">
    <property type="entry name" value="LACTATE UTILIZATION PROTEIN C"/>
    <property type="match status" value="1"/>
</dbReference>
<dbReference type="EMBL" id="JASKMA010000005">
    <property type="protein sequence ID" value="MDT6983367.1"/>
    <property type="molecule type" value="Genomic_DNA"/>
</dbReference>
<evidence type="ECO:0000313" key="3">
    <source>
        <dbReference type="Proteomes" id="UP001249760"/>
    </source>
</evidence>
<feature type="domain" description="LUD" evidence="1">
    <location>
        <begin position="96"/>
        <end position="209"/>
    </location>
</feature>
<accession>A0ABU3JN30</accession>
<dbReference type="Pfam" id="PF02589">
    <property type="entry name" value="LUD_dom"/>
    <property type="match status" value="1"/>
</dbReference>
<reference evidence="2 3" key="1">
    <citation type="submission" date="2023-05" db="EMBL/GenBank/DDBJ databases">
        <title>Streptomyces fuscus sp. nov., a brown-black pigment producing actinomyces isolated from dry sand of Sea duck farm.</title>
        <authorList>
            <person name="Xie J."/>
            <person name="Shen N."/>
        </authorList>
    </citation>
    <scope>NUCLEOTIDE SEQUENCE [LARGE SCALE GENOMIC DNA]</scope>
    <source>
        <strain evidence="2 3">CGMCC 4.1745</strain>
    </source>
</reference>
<dbReference type="SUPFAM" id="SSF100950">
    <property type="entry name" value="NagB/RpiA/CoA transferase-like"/>
    <property type="match status" value="1"/>
</dbReference>
<keyword evidence="3" id="KW-1185">Reference proteome</keyword>
<name>A0ABU3JN30_9ACTN</name>
<proteinExistence type="predicted"/>
<dbReference type="Gene3D" id="3.40.50.10420">
    <property type="entry name" value="NagB/RpiA/CoA transferase-like"/>
    <property type="match status" value="1"/>
</dbReference>
<protein>
    <submittedName>
        <fullName evidence="2">LUD domain-containing protein</fullName>
    </submittedName>
</protein>
<evidence type="ECO:0000313" key="2">
    <source>
        <dbReference type="EMBL" id="MDT6983367.1"/>
    </source>
</evidence>